<reference evidence="3" key="1">
    <citation type="submission" date="2018-05" db="EMBL/GenBank/DDBJ databases">
        <authorList>
            <person name="Lanie J.A."/>
            <person name="Ng W.-L."/>
            <person name="Kazmierczak K.M."/>
            <person name="Andrzejewski T.M."/>
            <person name="Davidsen T.M."/>
            <person name="Wayne K.J."/>
            <person name="Tettelin H."/>
            <person name="Glass J.I."/>
            <person name="Rusch D."/>
            <person name="Podicherti R."/>
            <person name="Tsui H.-C.T."/>
            <person name="Winkler M.E."/>
        </authorList>
    </citation>
    <scope>NUCLEOTIDE SEQUENCE</scope>
</reference>
<dbReference type="InterPro" id="IPR039331">
    <property type="entry name" value="PAPs-like"/>
</dbReference>
<dbReference type="InterPro" id="IPR008963">
    <property type="entry name" value="Purple_acid_Pase-like_N"/>
</dbReference>
<evidence type="ECO:0000256" key="1">
    <source>
        <dbReference type="ARBA" id="ARBA00022729"/>
    </source>
</evidence>
<dbReference type="EMBL" id="UINC01115709">
    <property type="protein sequence ID" value="SVC86942.1"/>
    <property type="molecule type" value="Genomic_DNA"/>
</dbReference>
<sequence length="249" mass="28730">MFEEKNRLFWVVFRKKPHPHVDSRALAPIFCAVSAFVSFEPLKTGRRFFLLAFSALVVAPYRALAKRLVKGPLVYLTWRSDPTSTLVVNWMDGDARSNDYVMYRRLAAPLGSRWTIARGFKHLFADQKKRIMHHVELRGLLPDTEYVFTIRAQGPTRGGRYFRFRTLPRALPSDFRFVTGGDMMHSRKKLDAMNQRAAQLNPWFALLGGDLSYADDNKKNAAKWDDWLESWMLNSVRKSDGCLIPMVVA</sequence>
<dbReference type="Gene3D" id="2.60.40.380">
    <property type="entry name" value="Purple acid phosphatase-like, N-terminal"/>
    <property type="match status" value="1"/>
</dbReference>
<gene>
    <name evidence="3" type="ORF">METZ01_LOCUS339796</name>
</gene>
<name>A0A382QQ74_9ZZZZ</name>
<proteinExistence type="predicted"/>
<dbReference type="PANTHER" id="PTHR22953">
    <property type="entry name" value="ACID PHOSPHATASE RELATED"/>
    <property type="match status" value="1"/>
</dbReference>
<feature type="non-terminal residue" evidence="3">
    <location>
        <position position="249"/>
    </location>
</feature>
<evidence type="ECO:0000259" key="2">
    <source>
        <dbReference type="Pfam" id="PF16656"/>
    </source>
</evidence>
<dbReference type="AlphaFoldDB" id="A0A382QQ74"/>
<dbReference type="Pfam" id="PF16656">
    <property type="entry name" value="Pur_ac_phosph_N"/>
    <property type="match status" value="1"/>
</dbReference>
<dbReference type="SUPFAM" id="SSF49363">
    <property type="entry name" value="Purple acid phosphatase, N-terminal domain"/>
    <property type="match status" value="1"/>
</dbReference>
<dbReference type="GO" id="GO:0003993">
    <property type="term" value="F:acid phosphatase activity"/>
    <property type="evidence" value="ECO:0007669"/>
    <property type="project" value="InterPro"/>
</dbReference>
<dbReference type="PANTHER" id="PTHR22953:SF153">
    <property type="entry name" value="PURPLE ACID PHOSPHATASE"/>
    <property type="match status" value="1"/>
</dbReference>
<dbReference type="GO" id="GO:0046872">
    <property type="term" value="F:metal ion binding"/>
    <property type="evidence" value="ECO:0007669"/>
    <property type="project" value="InterPro"/>
</dbReference>
<keyword evidence="1" id="KW-0732">Signal</keyword>
<organism evidence="3">
    <name type="scientific">marine metagenome</name>
    <dbReference type="NCBI Taxonomy" id="408172"/>
    <lineage>
        <taxon>unclassified sequences</taxon>
        <taxon>metagenomes</taxon>
        <taxon>ecological metagenomes</taxon>
    </lineage>
</organism>
<feature type="domain" description="Purple acid phosphatase N-terminal" evidence="2">
    <location>
        <begin position="74"/>
        <end position="166"/>
    </location>
</feature>
<accession>A0A382QQ74</accession>
<evidence type="ECO:0000313" key="3">
    <source>
        <dbReference type="EMBL" id="SVC86942.1"/>
    </source>
</evidence>
<dbReference type="InterPro" id="IPR015914">
    <property type="entry name" value="PAPs_N"/>
</dbReference>
<protein>
    <recommendedName>
        <fullName evidence="2">Purple acid phosphatase N-terminal domain-containing protein</fullName>
    </recommendedName>
</protein>
<dbReference type="InterPro" id="IPR003961">
    <property type="entry name" value="FN3_dom"/>
</dbReference>
<dbReference type="CDD" id="cd00063">
    <property type="entry name" value="FN3"/>
    <property type="match status" value="1"/>
</dbReference>